<reference evidence="1" key="1">
    <citation type="journal article" date="2015" name="Genome Announc.">
        <title>Draft Genome Sequence of Anaerolineae Strain TC1, a Novel Isolate from a Methanogenic Wastewater Treatment System.</title>
        <authorList>
            <person name="Matsuura N."/>
            <person name="Tourlousse D.M."/>
            <person name="Sun L."/>
            <person name="Toyonaga M."/>
            <person name="Kuroda K."/>
            <person name="Ohashi A."/>
            <person name="Cruz R."/>
            <person name="Yamaguchi T."/>
            <person name="Sekiguchi Y."/>
        </authorList>
    </citation>
    <scope>NUCLEOTIDE SEQUENCE [LARGE SCALE GENOMIC DNA]</scope>
    <source>
        <strain evidence="1">TC1</strain>
    </source>
</reference>
<gene>
    <name evidence="1" type="ORF">ATC1_11216</name>
</gene>
<keyword evidence="2" id="KW-1185">Reference proteome</keyword>
<dbReference type="EMBL" id="DF968179">
    <property type="protein sequence ID" value="GAP39289.1"/>
    <property type="molecule type" value="Genomic_DNA"/>
</dbReference>
<proteinExistence type="predicted"/>
<accession>A0A0K8P9V8</accession>
<organism evidence="1">
    <name type="scientific">Flexilinea flocculi</name>
    <dbReference type="NCBI Taxonomy" id="1678840"/>
    <lineage>
        <taxon>Bacteria</taxon>
        <taxon>Bacillati</taxon>
        <taxon>Chloroflexota</taxon>
        <taxon>Anaerolineae</taxon>
        <taxon>Anaerolineales</taxon>
        <taxon>Anaerolineaceae</taxon>
        <taxon>Flexilinea</taxon>
    </lineage>
</organism>
<dbReference type="AlphaFoldDB" id="A0A0K8P9V8"/>
<evidence type="ECO:0000313" key="2">
    <source>
        <dbReference type="Proteomes" id="UP000053370"/>
    </source>
</evidence>
<protein>
    <submittedName>
        <fullName evidence="1">Uncharacterized protein</fullName>
    </submittedName>
</protein>
<dbReference type="Proteomes" id="UP000053370">
    <property type="component" value="Unassembled WGS sequence"/>
</dbReference>
<dbReference type="STRING" id="1678840.ATC1_11216"/>
<sequence length="48" mass="5524">MITKFNQLANCISFLNKSDLLVADILLFNQLLSDSFPTVQIIRVRLKQ</sequence>
<evidence type="ECO:0000313" key="1">
    <source>
        <dbReference type="EMBL" id="GAP39289.1"/>
    </source>
</evidence>
<name>A0A0K8P9V8_9CHLR</name>